<dbReference type="AlphaFoldDB" id="A0A7T0C2N5"/>
<evidence type="ECO:0000313" key="1">
    <source>
        <dbReference type="EMBL" id="QPJ65410.1"/>
    </source>
</evidence>
<organism evidence="1 2">
    <name type="scientific">Candidatus Nitrohelix vancouverensis</name>
    <dbReference type="NCBI Taxonomy" id="2705534"/>
    <lineage>
        <taxon>Bacteria</taxon>
        <taxon>Pseudomonadati</taxon>
        <taxon>Nitrospinota/Tectimicrobiota group</taxon>
        <taxon>Nitrospinota</taxon>
        <taxon>Nitrospinia</taxon>
        <taxon>Nitrospinales</taxon>
        <taxon>Nitrospinaceae</taxon>
        <taxon>Candidatus Nitrohelix</taxon>
    </lineage>
</organism>
<dbReference type="EMBL" id="CP048620">
    <property type="protein sequence ID" value="QPJ65410.1"/>
    <property type="molecule type" value="Genomic_DNA"/>
</dbReference>
<gene>
    <name evidence="1" type="ORF">G3M78_08410</name>
</gene>
<dbReference type="Gene3D" id="1.25.40.920">
    <property type="entry name" value="TRAP transporter T-component"/>
    <property type="match status" value="1"/>
</dbReference>
<protein>
    <recommendedName>
        <fullName evidence="3">Lipoprotein</fullName>
    </recommendedName>
</protein>
<dbReference type="Proteomes" id="UP000594464">
    <property type="component" value="Chromosome"/>
</dbReference>
<dbReference type="PROSITE" id="PS51257">
    <property type="entry name" value="PROKAR_LIPOPROTEIN"/>
    <property type="match status" value="1"/>
</dbReference>
<sequence>MKRIVPVLICFFIFGSGCSVRQMVSEWSLPLVADQVESMRAESDLILARESIPSNLKIMEGLLKGDPKNVNLLEYLAEGFCSYAFSYVRDEDPARASVLYARGKDYALRALDQPQMAGLPPAEFAGAIEGFGAKRLPALFWLGQCWGEWLTLNLSSPSAFADISKLEILLTHNVKLDEDYRQAGPHLGLGVFYGNRSRMLGGNPEKAKEHFQRNIELTGGKYLLSYYFYAKTVAVQTQDRELFESLLRTALSAPPEALPEERLANEVAQRKAKALLEEADDLF</sequence>
<dbReference type="Pfam" id="PF16811">
    <property type="entry name" value="TAtT"/>
    <property type="match status" value="1"/>
</dbReference>
<proteinExistence type="predicted"/>
<accession>A0A7T0C2N5</accession>
<dbReference type="KEGG" id="nva:G3M78_08410"/>
<evidence type="ECO:0008006" key="3">
    <source>
        <dbReference type="Google" id="ProtNLM"/>
    </source>
</evidence>
<dbReference type="InterPro" id="IPR038537">
    <property type="entry name" value="TatT_sf"/>
</dbReference>
<name>A0A7T0C2N5_9BACT</name>
<dbReference type="InterPro" id="IPR031823">
    <property type="entry name" value="TatT"/>
</dbReference>
<evidence type="ECO:0000313" key="2">
    <source>
        <dbReference type="Proteomes" id="UP000594464"/>
    </source>
</evidence>
<reference evidence="2" key="1">
    <citation type="submission" date="2020-02" db="EMBL/GenBank/DDBJ databases">
        <title>Genomic and physiological characterization of two novel Nitrospinaceae genera.</title>
        <authorList>
            <person name="Mueller A.J."/>
            <person name="Jung M.-Y."/>
            <person name="Strachan C.R."/>
            <person name="Herbold C.W."/>
            <person name="Kirkegaard R.H."/>
            <person name="Daims H."/>
        </authorList>
    </citation>
    <scope>NUCLEOTIDE SEQUENCE [LARGE SCALE GENOMIC DNA]</scope>
</reference>